<comment type="caution">
    <text evidence="11">The sequence shown here is derived from an EMBL/GenBank/DDBJ whole genome shotgun (WGS) entry which is preliminary data.</text>
</comment>
<feature type="signal peptide" evidence="9">
    <location>
        <begin position="1"/>
        <end position="21"/>
    </location>
</feature>
<gene>
    <name evidence="11" type="ORF">AAF712_000972</name>
</gene>
<evidence type="ECO:0000313" key="11">
    <source>
        <dbReference type="EMBL" id="KAL0072049.1"/>
    </source>
</evidence>
<proteinExistence type="inferred from homology"/>
<dbReference type="InterPro" id="IPR045053">
    <property type="entry name" value="MAN-like"/>
</dbReference>
<dbReference type="EMBL" id="JBBXMP010000002">
    <property type="protein sequence ID" value="KAL0072049.1"/>
    <property type="molecule type" value="Genomic_DNA"/>
</dbReference>
<dbReference type="PANTHER" id="PTHR31451">
    <property type="match status" value="1"/>
</dbReference>
<comment type="similarity">
    <text evidence="3">Belongs to the glycosyl hydrolase 5 (cellulase A) family.</text>
</comment>
<reference evidence="11 12" key="1">
    <citation type="submission" date="2024-05" db="EMBL/GenBank/DDBJ databases">
        <title>A draft genome resource for the thread blight pathogen Marasmius tenuissimus strain MS-2.</title>
        <authorList>
            <person name="Yulfo-Soto G.E."/>
            <person name="Baruah I.K."/>
            <person name="Amoako-Attah I."/>
            <person name="Bukari Y."/>
            <person name="Meinhardt L.W."/>
            <person name="Bailey B.A."/>
            <person name="Cohen S.P."/>
        </authorList>
    </citation>
    <scope>NUCLEOTIDE SEQUENCE [LARGE SCALE GENOMIC DNA]</scope>
    <source>
        <strain evidence="11 12">MS-2</strain>
    </source>
</reference>
<keyword evidence="8" id="KW-0326">Glycosidase</keyword>
<evidence type="ECO:0000256" key="4">
    <source>
        <dbReference type="ARBA" id="ARBA00012706"/>
    </source>
</evidence>
<protein>
    <recommendedName>
        <fullName evidence="4">mannan endo-1,4-beta-mannosidase</fullName>
        <ecNumber evidence="4">3.2.1.78</ecNumber>
    </recommendedName>
</protein>
<evidence type="ECO:0000256" key="2">
    <source>
        <dbReference type="ARBA" id="ARBA00004613"/>
    </source>
</evidence>
<accession>A0ABR3AFE8</accession>
<evidence type="ECO:0000313" key="12">
    <source>
        <dbReference type="Proteomes" id="UP001437256"/>
    </source>
</evidence>
<dbReference type="SUPFAM" id="SSF51445">
    <property type="entry name" value="(Trans)glycosidases"/>
    <property type="match status" value="1"/>
</dbReference>
<dbReference type="PANTHER" id="PTHR31451:SF39">
    <property type="entry name" value="MANNAN ENDO-1,4-BETA-MANNOSIDASE 1"/>
    <property type="match status" value="1"/>
</dbReference>
<evidence type="ECO:0000256" key="8">
    <source>
        <dbReference type="ARBA" id="ARBA00023295"/>
    </source>
</evidence>
<dbReference type="InterPro" id="IPR001547">
    <property type="entry name" value="Glyco_hydro_5"/>
</dbReference>
<keyword evidence="7" id="KW-0378">Hydrolase</keyword>
<dbReference type="InterPro" id="IPR017853">
    <property type="entry name" value="GH"/>
</dbReference>
<dbReference type="Proteomes" id="UP001437256">
    <property type="component" value="Unassembled WGS sequence"/>
</dbReference>
<evidence type="ECO:0000259" key="10">
    <source>
        <dbReference type="Pfam" id="PF26410"/>
    </source>
</evidence>
<dbReference type="Gene3D" id="3.20.20.80">
    <property type="entry name" value="Glycosidases"/>
    <property type="match status" value="1"/>
</dbReference>
<keyword evidence="12" id="KW-1185">Reference proteome</keyword>
<feature type="chain" id="PRO_5045361051" description="mannan endo-1,4-beta-mannosidase" evidence="9">
    <location>
        <begin position="22"/>
        <end position="419"/>
    </location>
</feature>
<evidence type="ECO:0000256" key="7">
    <source>
        <dbReference type="ARBA" id="ARBA00022801"/>
    </source>
</evidence>
<keyword evidence="5" id="KW-0964">Secreted</keyword>
<evidence type="ECO:0000256" key="6">
    <source>
        <dbReference type="ARBA" id="ARBA00022729"/>
    </source>
</evidence>
<comment type="catalytic activity">
    <reaction evidence="1">
        <text>Random hydrolysis of (1-&gt;4)-beta-D-mannosidic linkages in mannans, galactomannans and glucomannans.</text>
        <dbReference type="EC" id="3.2.1.78"/>
    </reaction>
</comment>
<evidence type="ECO:0000256" key="1">
    <source>
        <dbReference type="ARBA" id="ARBA00001678"/>
    </source>
</evidence>
<dbReference type="EC" id="3.2.1.78" evidence="4"/>
<feature type="domain" description="Glycoside hydrolase family 5" evidence="10">
    <location>
        <begin position="29"/>
        <end position="334"/>
    </location>
</feature>
<keyword evidence="6 9" id="KW-0732">Signal</keyword>
<name>A0ABR3AFE8_9AGAR</name>
<evidence type="ECO:0000256" key="3">
    <source>
        <dbReference type="ARBA" id="ARBA00005641"/>
    </source>
</evidence>
<comment type="subcellular location">
    <subcellularLocation>
        <location evidence="2">Secreted</location>
    </subcellularLocation>
</comment>
<dbReference type="Pfam" id="PF26410">
    <property type="entry name" value="GH5_mannosidase"/>
    <property type="match status" value="1"/>
</dbReference>
<evidence type="ECO:0000256" key="9">
    <source>
        <dbReference type="SAM" id="SignalP"/>
    </source>
</evidence>
<organism evidence="11 12">
    <name type="scientific">Marasmius tenuissimus</name>
    <dbReference type="NCBI Taxonomy" id="585030"/>
    <lineage>
        <taxon>Eukaryota</taxon>
        <taxon>Fungi</taxon>
        <taxon>Dikarya</taxon>
        <taxon>Basidiomycota</taxon>
        <taxon>Agaricomycotina</taxon>
        <taxon>Agaricomycetes</taxon>
        <taxon>Agaricomycetidae</taxon>
        <taxon>Agaricales</taxon>
        <taxon>Marasmiineae</taxon>
        <taxon>Marasmiaceae</taxon>
        <taxon>Marasmius</taxon>
    </lineage>
</organism>
<sequence>MLLRFISLVVAGLLHASILKAATLPREGFATTNGDQFELNGRPFAFVGANSYWLPLLTTEEDVRNTFQEMKKAGVKVLRTWGFNAINGSELEYAHQSGLSYYQVWNSSEWVLNDGPQGLQRLDYVMKVAGENDIKVILAFTNNWVGYGGMELYINWIAGAGKTHDVFYTDSRIRASFQRYVKTIVERYKDSPTIFAWELMNEARCLGDLPPGPNCPASDTLSNWYREQSDFVRRLDPHHMITTGGEGHFHWDDPKYASDYNYNGQGSGENFDLDLTFPNIDFGTYHLYPQSWYAPLDFPGSNFSLIQWGVDWITQHAEAAKKAGKPVILEEFGMGPGLKNKTDAYPIWVRHALDTKIRIMPWQFGMLGLKEHGGNHLFKYADYIIDGASPNDGLAIYKNQSAVWNIFTHAAAVQASRSH</sequence>
<evidence type="ECO:0000256" key="5">
    <source>
        <dbReference type="ARBA" id="ARBA00022525"/>
    </source>
</evidence>